<evidence type="ECO:0000313" key="2">
    <source>
        <dbReference type="Proteomes" id="UP000253562"/>
    </source>
</evidence>
<dbReference type="Proteomes" id="UP000253562">
    <property type="component" value="Unassembled WGS sequence"/>
</dbReference>
<accession>A0A368KK08</accession>
<organism evidence="1 2">
    <name type="scientific">Bremerella cremea</name>
    <dbReference type="NCBI Taxonomy" id="1031537"/>
    <lineage>
        <taxon>Bacteria</taxon>
        <taxon>Pseudomonadati</taxon>
        <taxon>Planctomycetota</taxon>
        <taxon>Planctomycetia</taxon>
        <taxon>Pirellulales</taxon>
        <taxon>Pirellulaceae</taxon>
        <taxon>Bremerella</taxon>
    </lineage>
</organism>
<dbReference type="InterPro" id="IPR051808">
    <property type="entry name" value="Type_IV_pilus_biogenesis"/>
</dbReference>
<name>A0A368KK08_9BACT</name>
<dbReference type="PANTHER" id="PTHR30604:SF1">
    <property type="entry name" value="DNA UTILIZATION PROTEIN HOFQ"/>
    <property type="match status" value="1"/>
</dbReference>
<comment type="caution">
    <text evidence="1">The sequence shown here is derived from an EMBL/GenBank/DDBJ whole genome shotgun (WGS) entry which is preliminary data.</text>
</comment>
<dbReference type="PANTHER" id="PTHR30604">
    <property type="entry name" value="PROTEIN TRANSPORT PROTEIN HOFQ"/>
    <property type="match status" value="1"/>
</dbReference>
<proteinExistence type="predicted"/>
<sequence length="579" mass="65011">MFHRLKLHQVADLKFSSGTIMKIKRCYLLVWIFLTASTVYAQNPPAAISETTDPVVTVVESPEAELAKQQLAEIDNLIERIWTTKVSLSVSDVPLEEVMLQIAKQLGCELRIDDRSLEDLGLTREIPISIDVKNLAVGSVLELVLGQVDITYLVEPNRLVVLSVGESDDRKYFLTRFYPVDQWLGDGKCKLNLEKVRAIVLMIEAYTWEEMGGPGSCEIYGDGLLITQPATFHDRIRRLFSAMMKAKSLPNDSYQVASIPTHPLGEQADKLRRKIERQLISAKWRDVPLGEVAKLLEEQLDLKVIIDQRGLEDIRLDESTPVNGTWNEASVATLLNDMTRNLDLGWRIKGDYLEITSFEELEASLEVRVYPVRDLAPSVSLLEGADKLETYIGGTFCGVGVPNRPSVPRELELPTPKQRLIEMIEWQIVPDAWEELGGVGALLPCEASDTLVVSQVGWVNTTLESLLQDLRQTKRIAAEEAYRQQAAEVILMTYSIPATEDKPRFSSMDIGLLAQRLTRDIAPDAWGEGRSIQALSNRLIIRQRRDIQRAIYQHLVEIGYFKFDRTEAGLGGGGIDLAK</sequence>
<gene>
    <name evidence="1" type="ORF">DTL42_20760</name>
</gene>
<evidence type="ECO:0000313" key="1">
    <source>
        <dbReference type="EMBL" id="RCS41024.1"/>
    </source>
</evidence>
<reference evidence="1 2" key="1">
    <citation type="submission" date="2018-07" db="EMBL/GenBank/DDBJ databases">
        <title>Comparative genomes isolates from brazilian mangrove.</title>
        <authorList>
            <person name="De Araujo J.E."/>
            <person name="Taketani R.G."/>
            <person name="Silva M.C.P."/>
            <person name="Lourenco M.V."/>
            <person name="Oliveira V.M."/>
            <person name="Andreote F.D."/>
        </authorList>
    </citation>
    <scope>NUCLEOTIDE SEQUENCE [LARGE SCALE GENOMIC DNA]</scope>
    <source>
        <strain evidence="1 2">HEX PRIS-MGV</strain>
    </source>
</reference>
<protein>
    <submittedName>
        <fullName evidence="1">Uncharacterized protein</fullName>
    </submittedName>
</protein>
<dbReference type="AlphaFoldDB" id="A0A368KK08"/>
<dbReference type="EMBL" id="QPEX01000045">
    <property type="protein sequence ID" value="RCS41024.1"/>
    <property type="molecule type" value="Genomic_DNA"/>
</dbReference>